<evidence type="ECO:0000256" key="1">
    <source>
        <dbReference type="ARBA" id="ARBA00007435"/>
    </source>
</evidence>
<evidence type="ECO:0000313" key="4">
    <source>
        <dbReference type="Proteomes" id="UP001597241"/>
    </source>
</evidence>
<dbReference type="RefSeq" id="WP_386808646.1">
    <property type="nucleotide sequence ID" value="NZ_JBHTMV010000003.1"/>
</dbReference>
<feature type="domain" description="GIY-YIG" evidence="2">
    <location>
        <begin position="2"/>
        <end position="77"/>
    </location>
</feature>
<proteinExistence type="inferred from homology"/>
<comment type="similarity">
    <text evidence="1">Belongs to the UPF0213 family.</text>
</comment>
<dbReference type="SMART" id="SM00465">
    <property type="entry name" value="GIYc"/>
    <property type="match status" value="1"/>
</dbReference>
<protein>
    <submittedName>
        <fullName evidence="3">GIY-YIG nuclease family protein</fullName>
    </submittedName>
</protein>
<dbReference type="InterPro" id="IPR000305">
    <property type="entry name" value="GIY-YIG_endonuc"/>
</dbReference>
<gene>
    <name evidence="3" type="ORF">ACFQ5N_06325</name>
</gene>
<dbReference type="CDD" id="cd10456">
    <property type="entry name" value="GIY-YIG_UPF0213"/>
    <property type="match status" value="1"/>
</dbReference>
<dbReference type="Gene3D" id="3.40.1440.10">
    <property type="entry name" value="GIY-YIG endonuclease"/>
    <property type="match status" value="1"/>
</dbReference>
<reference evidence="4" key="1">
    <citation type="journal article" date="2019" name="Int. J. Syst. Evol. Microbiol.">
        <title>The Global Catalogue of Microorganisms (GCM) 10K type strain sequencing project: providing services to taxonomists for standard genome sequencing and annotation.</title>
        <authorList>
            <consortium name="The Broad Institute Genomics Platform"/>
            <consortium name="The Broad Institute Genome Sequencing Center for Infectious Disease"/>
            <person name="Wu L."/>
            <person name="Ma J."/>
        </authorList>
    </citation>
    <scope>NUCLEOTIDE SEQUENCE [LARGE SCALE GENOMIC DNA]</scope>
    <source>
        <strain evidence="4">CCUG 62221</strain>
    </source>
</reference>
<evidence type="ECO:0000259" key="2">
    <source>
        <dbReference type="PROSITE" id="PS50164"/>
    </source>
</evidence>
<comment type="caution">
    <text evidence="3">The sequence shown here is derived from an EMBL/GenBank/DDBJ whole genome shotgun (WGS) entry which is preliminary data.</text>
</comment>
<accession>A0ABW3WNG0</accession>
<dbReference type="InterPro" id="IPR050190">
    <property type="entry name" value="UPF0213_domain"/>
</dbReference>
<name>A0ABW3WNG0_9FLAO</name>
<sequence length="113" mass="13139">MKKGFVYILECSDGTFYTGSTIDLKIRLTQHQNGIGANYTARRLPVKLIYFEEFTSISQAFHKEKQIQGWNRKKKLALINNNLEDLSRFAKCNNETHYCKKASTPLSHHKEKD</sequence>
<dbReference type="SUPFAM" id="SSF82771">
    <property type="entry name" value="GIY-YIG endonuclease"/>
    <property type="match status" value="1"/>
</dbReference>
<dbReference type="PROSITE" id="PS50164">
    <property type="entry name" value="GIY_YIG"/>
    <property type="match status" value="1"/>
</dbReference>
<evidence type="ECO:0000313" key="3">
    <source>
        <dbReference type="EMBL" id="MFD1293447.1"/>
    </source>
</evidence>
<dbReference type="Proteomes" id="UP001597241">
    <property type="component" value="Unassembled WGS sequence"/>
</dbReference>
<organism evidence="3 4">
    <name type="scientific">Lutibacter holmesii</name>
    <dbReference type="NCBI Taxonomy" id="1137985"/>
    <lineage>
        <taxon>Bacteria</taxon>
        <taxon>Pseudomonadati</taxon>
        <taxon>Bacteroidota</taxon>
        <taxon>Flavobacteriia</taxon>
        <taxon>Flavobacteriales</taxon>
        <taxon>Flavobacteriaceae</taxon>
        <taxon>Lutibacter</taxon>
    </lineage>
</organism>
<keyword evidence="4" id="KW-1185">Reference proteome</keyword>
<dbReference type="EMBL" id="JBHTMV010000003">
    <property type="protein sequence ID" value="MFD1293447.1"/>
    <property type="molecule type" value="Genomic_DNA"/>
</dbReference>
<dbReference type="PANTHER" id="PTHR34477">
    <property type="entry name" value="UPF0213 PROTEIN YHBQ"/>
    <property type="match status" value="1"/>
</dbReference>
<dbReference type="Pfam" id="PF01541">
    <property type="entry name" value="GIY-YIG"/>
    <property type="match status" value="1"/>
</dbReference>
<dbReference type="InterPro" id="IPR035901">
    <property type="entry name" value="GIY-YIG_endonuc_sf"/>
</dbReference>
<dbReference type="PANTHER" id="PTHR34477:SF1">
    <property type="entry name" value="UPF0213 PROTEIN YHBQ"/>
    <property type="match status" value="1"/>
</dbReference>